<evidence type="ECO:0000256" key="1">
    <source>
        <dbReference type="SAM" id="MobiDB-lite"/>
    </source>
</evidence>
<evidence type="ECO:0000313" key="3">
    <source>
        <dbReference type="Proteomes" id="UP000324800"/>
    </source>
</evidence>
<organism evidence="2 3">
    <name type="scientific">Streblomastix strix</name>
    <dbReference type="NCBI Taxonomy" id="222440"/>
    <lineage>
        <taxon>Eukaryota</taxon>
        <taxon>Metamonada</taxon>
        <taxon>Preaxostyla</taxon>
        <taxon>Oxymonadida</taxon>
        <taxon>Streblomastigidae</taxon>
        <taxon>Streblomastix</taxon>
    </lineage>
</organism>
<proteinExistence type="predicted"/>
<name>A0A5J4WNV3_9EUKA</name>
<accession>A0A5J4WNV3</accession>
<dbReference type="Proteomes" id="UP000324800">
    <property type="component" value="Unassembled WGS sequence"/>
</dbReference>
<reference evidence="2 3" key="1">
    <citation type="submission" date="2019-03" db="EMBL/GenBank/DDBJ databases">
        <title>Single cell metagenomics reveals metabolic interactions within the superorganism composed of flagellate Streblomastix strix and complex community of Bacteroidetes bacteria on its surface.</title>
        <authorList>
            <person name="Treitli S.C."/>
            <person name="Kolisko M."/>
            <person name="Husnik F."/>
            <person name="Keeling P."/>
            <person name="Hampl V."/>
        </authorList>
    </citation>
    <scope>NUCLEOTIDE SEQUENCE [LARGE SCALE GENOMIC DNA]</scope>
    <source>
        <strain evidence="2">ST1C</strain>
    </source>
</reference>
<protein>
    <submittedName>
        <fullName evidence="2">Uncharacterized protein</fullName>
    </submittedName>
</protein>
<sequence length="110" mass="11760">MIPQCVKIQSKLTILSAPQPQTRNELATSKPLPIVQPSGLKDPRSGLENATGKPKLLPSARTTASGIRSISYVLPCKPFDSKWGGGYSGSSDNDSFDADSLVKLSRTYVP</sequence>
<dbReference type="AlphaFoldDB" id="A0A5J4WNV3"/>
<evidence type="ECO:0000313" key="2">
    <source>
        <dbReference type="EMBL" id="KAA6396634.1"/>
    </source>
</evidence>
<feature type="region of interest" description="Disordered" evidence="1">
    <location>
        <begin position="17"/>
        <end position="60"/>
    </location>
</feature>
<gene>
    <name evidence="2" type="ORF">EZS28_007835</name>
</gene>
<feature type="compositionally biased region" description="Polar residues" evidence="1">
    <location>
        <begin position="17"/>
        <end position="27"/>
    </location>
</feature>
<dbReference type="EMBL" id="SNRW01001379">
    <property type="protein sequence ID" value="KAA6396634.1"/>
    <property type="molecule type" value="Genomic_DNA"/>
</dbReference>
<comment type="caution">
    <text evidence="2">The sequence shown here is derived from an EMBL/GenBank/DDBJ whole genome shotgun (WGS) entry which is preliminary data.</text>
</comment>